<reference evidence="2 3" key="1">
    <citation type="submission" date="2019-12" db="EMBL/GenBank/DDBJ databases">
        <title>Paenibacillus sp. nov., an endophytic bacterium isolated from the stem of Dendrobium.</title>
        <authorList>
            <person name="Zhao R."/>
        </authorList>
    </citation>
    <scope>NUCLEOTIDE SEQUENCE [LARGE SCALE GENOMIC DNA]</scope>
    <source>
        <strain evidence="2 3">HJL G12</strain>
    </source>
</reference>
<proteinExistence type="predicted"/>
<feature type="transmembrane region" description="Helical" evidence="1">
    <location>
        <begin position="325"/>
        <end position="346"/>
    </location>
</feature>
<dbReference type="AlphaFoldDB" id="A0A7X3ILF7"/>
<accession>A0A7X3ILF7</accession>
<feature type="transmembrane region" description="Helical" evidence="1">
    <location>
        <begin position="117"/>
        <end position="141"/>
    </location>
</feature>
<dbReference type="RefSeq" id="WP_160499216.1">
    <property type="nucleotide sequence ID" value="NZ_WUBI01000003.1"/>
</dbReference>
<keyword evidence="1" id="KW-0472">Membrane</keyword>
<dbReference type="Pfam" id="PF05975">
    <property type="entry name" value="EcsB"/>
    <property type="match status" value="1"/>
</dbReference>
<dbReference type="Proteomes" id="UP000460318">
    <property type="component" value="Unassembled WGS sequence"/>
</dbReference>
<feature type="transmembrane region" description="Helical" evidence="1">
    <location>
        <begin position="147"/>
        <end position="165"/>
    </location>
</feature>
<evidence type="ECO:0000313" key="3">
    <source>
        <dbReference type="Proteomes" id="UP000460318"/>
    </source>
</evidence>
<feature type="transmembrane region" description="Helical" evidence="1">
    <location>
        <begin position="393"/>
        <end position="419"/>
    </location>
</feature>
<feature type="transmembrane region" description="Helical" evidence="1">
    <location>
        <begin position="209"/>
        <end position="227"/>
    </location>
</feature>
<keyword evidence="1" id="KW-1133">Transmembrane helix</keyword>
<keyword evidence="3" id="KW-1185">Reference proteome</keyword>
<sequence>MTGRKNEGYLFPSPASLFRRRLRSHFKDTAAVVRSVADDWTVFLYVLIPGLLLGGRLYYGLWKEPLPEWSGQLSFAVIPVVLLLITFMGSVLLLVREADVLFIVQRKKWLQGIMLRSGLYSMASAAVKTSVCYLLLLPFLVRQFHEHSLFISCCLALTISFEWVLMWSKHLIRVQADGWRRRMLYIPFVFIPAILYVTVVILFRHQPVVLGVGAGILAVLSLLLLSMRLRLRGTFMNDVQEDLVKQTSLTSLALSQAIDKPRRIRRKTWVFPKSGPVFRSTAPAKRIAGAMIKSLLRYPRQRLLYLQFTSVSSVVLISLPAGIQILVFAALQALLVYWLFLQWFNFREDAFVSLLPWPDEPSFQAEILAVRTLILPFAVVTSAIVMFTRVVPWVAAFGFIPLAVAVCVVVPYAMLMFLLNKKS</sequence>
<evidence type="ECO:0000256" key="1">
    <source>
        <dbReference type="SAM" id="Phobius"/>
    </source>
</evidence>
<organism evidence="2 3">
    <name type="scientific">Paenibacillus dendrobii</name>
    <dbReference type="NCBI Taxonomy" id="2691084"/>
    <lineage>
        <taxon>Bacteria</taxon>
        <taxon>Bacillati</taxon>
        <taxon>Bacillota</taxon>
        <taxon>Bacilli</taxon>
        <taxon>Bacillales</taxon>
        <taxon>Paenibacillaceae</taxon>
        <taxon>Paenibacillus</taxon>
    </lineage>
</organism>
<gene>
    <name evidence="2" type="ORF">GRF59_18520</name>
</gene>
<feature type="transmembrane region" description="Helical" evidence="1">
    <location>
        <begin position="73"/>
        <end position="96"/>
    </location>
</feature>
<dbReference type="InterPro" id="IPR010288">
    <property type="entry name" value="EcsB_ABC"/>
</dbReference>
<feature type="transmembrane region" description="Helical" evidence="1">
    <location>
        <begin position="42"/>
        <end position="61"/>
    </location>
</feature>
<keyword evidence="1" id="KW-0812">Transmembrane</keyword>
<protein>
    <submittedName>
        <fullName evidence="2">Uncharacterized protein</fullName>
    </submittedName>
</protein>
<dbReference type="GO" id="GO:0016020">
    <property type="term" value="C:membrane"/>
    <property type="evidence" value="ECO:0007669"/>
    <property type="project" value="InterPro"/>
</dbReference>
<dbReference type="EMBL" id="WUBI01000003">
    <property type="protein sequence ID" value="MWV45611.1"/>
    <property type="molecule type" value="Genomic_DNA"/>
</dbReference>
<evidence type="ECO:0000313" key="2">
    <source>
        <dbReference type="EMBL" id="MWV45611.1"/>
    </source>
</evidence>
<feature type="transmembrane region" description="Helical" evidence="1">
    <location>
        <begin position="367"/>
        <end position="387"/>
    </location>
</feature>
<name>A0A7X3ILF7_9BACL</name>
<comment type="caution">
    <text evidence="2">The sequence shown here is derived from an EMBL/GenBank/DDBJ whole genome shotgun (WGS) entry which is preliminary data.</text>
</comment>
<feature type="transmembrane region" description="Helical" evidence="1">
    <location>
        <begin position="185"/>
        <end position="203"/>
    </location>
</feature>